<dbReference type="SUPFAM" id="SSF55874">
    <property type="entry name" value="ATPase domain of HSP90 chaperone/DNA topoisomerase II/histidine kinase"/>
    <property type="match status" value="1"/>
</dbReference>
<evidence type="ECO:0000256" key="8">
    <source>
        <dbReference type="ARBA" id="ARBA00022741"/>
    </source>
</evidence>
<dbReference type="EC" id="2.7.13.3" evidence="3"/>
<dbReference type="Gene3D" id="3.30.565.10">
    <property type="entry name" value="Histidine kinase-like ATPase, C-terminal domain"/>
    <property type="match status" value="1"/>
</dbReference>
<dbReference type="AlphaFoldDB" id="A0A7G9GEA5"/>
<dbReference type="InterPro" id="IPR005467">
    <property type="entry name" value="His_kinase_dom"/>
</dbReference>
<dbReference type="FunFam" id="1.10.287.130:FF:000001">
    <property type="entry name" value="Two-component sensor histidine kinase"/>
    <property type="match status" value="1"/>
</dbReference>
<dbReference type="InterPro" id="IPR003660">
    <property type="entry name" value="HAMP_dom"/>
</dbReference>
<sequence length="484" mass="55068">MKRSIKKRIAFTFIGLMVLTLVAIGIVHWFFLGNFYFDKKQETLVESWNKINGAGDGDTEITDEFRRFCSVNTLTYAVANANLNYIATNSQDGEGMASRLFGNMLEKEKDNTKILQETDSYQVIKIHDRFVSMDYLELWGILDNGNYYIVRCPVESIEESAALSNQFYMYIGFLMVLASALVIWLISRKIVRPLQELAGISERMADLDFDARYVSGGEDEIGELGNNFNKMSEKLETTISELKSANVKLEKDIAEKTQIDEMRKEFLSNVSHELKTPIALIQGYAEGLKDNISDDPESREFYCDVIIDEASKMNSLVKKLLTLNQLEFGNDQLSMERFDLAELIRGVIQSSQILVEQKNAKIIFNQSAPVHVWGDEFKIEEVVTNYLTNALNHLEEDNVIEITCREDNGVVVTTVFNTGKPIPEEDMGKIWVKFYKVDKARTREYGGSGIGLSIVKAIMDAHQQKCWVKNYKNGVAFSFTLESK</sequence>
<dbReference type="PROSITE" id="PS50885">
    <property type="entry name" value="HAMP"/>
    <property type="match status" value="1"/>
</dbReference>
<feature type="coiled-coil region" evidence="14">
    <location>
        <begin position="232"/>
        <end position="259"/>
    </location>
</feature>
<gene>
    <name evidence="18" type="ORF">H9Q79_02250</name>
</gene>
<dbReference type="GO" id="GO:0005886">
    <property type="term" value="C:plasma membrane"/>
    <property type="evidence" value="ECO:0007669"/>
    <property type="project" value="UniProtKB-SubCell"/>
</dbReference>
<keyword evidence="7 15" id="KW-0812">Transmembrane</keyword>
<keyword evidence="12" id="KW-0902">Two-component regulatory system</keyword>
<dbReference type="SUPFAM" id="SSF47384">
    <property type="entry name" value="Homodimeric domain of signal transducing histidine kinase"/>
    <property type="match status" value="1"/>
</dbReference>
<feature type="transmembrane region" description="Helical" evidence="15">
    <location>
        <begin position="9"/>
        <end position="31"/>
    </location>
</feature>
<keyword evidence="19" id="KW-1185">Reference proteome</keyword>
<evidence type="ECO:0000256" key="15">
    <source>
        <dbReference type="SAM" id="Phobius"/>
    </source>
</evidence>
<keyword evidence="4" id="KW-1003">Cell membrane</keyword>
<dbReference type="Gene3D" id="1.10.287.130">
    <property type="match status" value="1"/>
</dbReference>
<keyword evidence="13 15" id="KW-0472">Membrane</keyword>
<evidence type="ECO:0000256" key="4">
    <source>
        <dbReference type="ARBA" id="ARBA00022475"/>
    </source>
</evidence>
<dbReference type="InterPro" id="IPR050398">
    <property type="entry name" value="HssS/ArlS-like"/>
</dbReference>
<evidence type="ECO:0000313" key="18">
    <source>
        <dbReference type="EMBL" id="QNM09137.1"/>
    </source>
</evidence>
<dbReference type="SUPFAM" id="SSF158472">
    <property type="entry name" value="HAMP domain-like"/>
    <property type="match status" value="1"/>
</dbReference>
<dbReference type="Pfam" id="PF02518">
    <property type="entry name" value="HATPase_c"/>
    <property type="match status" value="1"/>
</dbReference>
<dbReference type="RefSeq" id="WP_118642384.1">
    <property type="nucleotide sequence ID" value="NZ_CP060635.1"/>
</dbReference>
<keyword evidence="11 15" id="KW-1133">Transmembrane helix</keyword>
<feature type="domain" description="HAMP" evidence="17">
    <location>
        <begin position="188"/>
        <end position="240"/>
    </location>
</feature>
<dbReference type="EMBL" id="CP060635">
    <property type="protein sequence ID" value="QNM09137.1"/>
    <property type="molecule type" value="Genomic_DNA"/>
</dbReference>
<evidence type="ECO:0000256" key="9">
    <source>
        <dbReference type="ARBA" id="ARBA00022777"/>
    </source>
</evidence>
<keyword evidence="5" id="KW-0597">Phosphoprotein</keyword>
<feature type="transmembrane region" description="Helical" evidence="15">
    <location>
        <begin position="167"/>
        <end position="186"/>
    </location>
</feature>
<dbReference type="InterPro" id="IPR003661">
    <property type="entry name" value="HisK_dim/P_dom"/>
</dbReference>
<evidence type="ECO:0000256" key="10">
    <source>
        <dbReference type="ARBA" id="ARBA00022840"/>
    </source>
</evidence>
<dbReference type="SMART" id="SM00304">
    <property type="entry name" value="HAMP"/>
    <property type="match status" value="1"/>
</dbReference>
<dbReference type="GO" id="GO:0005524">
    <property type="term" value="F:ATP binding"/>
    <property type="evidence" value="ECO:0007669"/>
    <property type="project" value="UniProtKB-KW"/>
</dbReference>
<dbReference type="GO" id="GO:0000155">
    <property type="term" value="F:phosphorelay sensor kinase activity"/>
    <property type="evidence" value="ECO:0007669"/>
    <property type="project" value="InterPro"/>
</dbReference>
<protein>
    <recommendedName>
        <fullName evidence="3">histidine kinase</fullName>
        <ecNumber evidence="3">2.7.13.3</ecNumber>
    </recommendedName>
</protein>
<proteinExistence type="predicted"/>
<dbReference type="SMART" id="SM00388">
    <property type="entry name" value="HisKA"/>
    <property type="match status" value="1"/>
</dbReference>
<evidence type="ECO:0000256" key="5">
    <source>
        <dbReference type="ARBA" id="ARBA00022553"/>
    </source>
</evidence>
<dbReference type="CDD" id="cd00082">
    <property type="entry name" value="HisKA"/>
    <property type="match status" value="1"/>
</dbReference>
<dbReference type="InterPro" id="IPR003594">
    <property type="entry name" value="HATPase_dom"/>
</dbReference>
<evidence type="ECO:0000256" key="11">
    <source>
        <dbReference type="ARBA" id="ARBA00022989"/>
    </source>
</evidence>
<evidence type="ECO:0000256" key="2">
    <source>
        <dbReference type="ARBA" id="ARBA00004651"/>
    </source>
</evidence>
<dbReference type="InterPro" id="IPR036890">
    <property type="entry name" value="HATPase_C_sf"/>
</dbReference>
<evidence type="ECO:0000256" key="14">
    <source>
        <dbReference type="SAM" id="Coils"/>
    </source>
</evidence>
<dbReference type="KEGG" id="whj:H9Q79_02250"/>
<dbReference type="SMART" id="SM00387">
    <property type="entry name" value="HATPase_c"/>
    <property type="match status" value="1"/>
</dbReference>
<name>A0A7G9GEA5_9FIRM</name>
<keyword evidence="8" id="KW-0547">Nucleotide-binding</keyword>
<reference evidence="18 19" key="1">
    <citation type="submission" date="2020-08" db="EMBL/GenBank/DDBJ databases">
        <authorList>
            <person name="Liu C."/>
            <person name="Sun Q."/>
        </authorList>
    </citation>
    <scope>NUCLEOTIDE SEQUENCE [LARGE SCALE GENOMIC DNA]</scope>
    <source>
        <strain evidence="18 19">NSJ-29</strain>
    </source>
</reference>
<dbReference type="InterPro" id="IPR036097">
    <property type="entry name" value="HisK_dim/P_sf"/>
</dbReference>
<evidence type="ECO:0000313" key="19">
    <source>
        <dbReference type="Proteomes" id="UP000515860"/>
    </source>
</evidence>
<evidence type="ECO:0000256" key="6">
    <source>
        <dbReference type="ARBA" id="ARBA00022679"/>
    </source>
</evidence>
<comment type="subcellular location">
    <subcellularLocation>
        <location evidence="2">Cell membrane</location>
        <topology evidence="2">Multi-pass membrane protein</topology>
    </subcellularLocation>
</comment>
<dbReference type="Pfam" id="PF00512">
    <property type="entry name" value="HisKA"/>
    <property type="match status" value="1"/>
</dbReference>
<dbReference type="CDD" id="cd06225">
    <property type="entry name" value="HAMP"/>
    <property type="match status" value="1"/>
</dbReference>
<dbReference type="Gene3D" id="6.10.340.10">
    <property type="match status" value="1"/>
</dbReference>
<evidence type="ECO:0000256" key="12">
    <source>
        <dbReference type="ARBA" id="ARBA00023012"/>
    </source>
</evidence>
<evidence type="ECO:0000256" key="7">
    <source>
        <dbReference type="ARBA" id="ARBA00022692"/>
    </source>
</evidence>
<evidence type="ECO:0000256" key="3">
    <source>
        <dbReference type="ARBA" id="ARBA00012438"/>
    </source>
</evidence>
<evidence type="ECO:0000256" key="13">
    <source>
        <dbReference type="ARBA" id="ARBA00023136"/>
    </source>
</evidence>
<accession>A0A7G9GEA5</accession>
<evidence type="ECO:0000259" key="17">
    <source>
        <dbReference type="PROSITE" id="PS50885"/>
    </source>
</evidence>
<dbReference type="PANTHER" id="PTHR45528:SF1">
    <property type="entry name" value="SENSOR HISTIDINE KINASE CPXA"/>
    <property type="match status" value="1"/>
</dbReference>
<keyword evidence="10" id="KW-0067">ATP-binding</keyword>
<keyword evidence="6" id="KW-0808">Transferase</keyword>
<keyword evidence="14" id="KW-0175">Coiled coil</keyword>
<dbReference type="Pfam" id="PF00672">
    <property type="entry name" value="HAMP"/>
    <property type="match status" value="1"/>
</dbReference>
<evidence type="ECO:0000259" key="16">
    <source>
        <dbReference type="PROSITE" id="PS50109"/>
    </source>
</evidence>
<keyword evidence="9" id="KW-0418">Kinase</keyword>
<evidence type="ECO:0000256" key="1">
    <source>
        <dbReference type="ARBA" id="ARBA00000085"/>
    </source>
</evidence>
<dbReference type="PANTHER" id="PTHR45528">
    <property type="entry name" value="SENSOR HISTIDINE KINASE CPXA"/>
    <property type="match status" value="1"/>
</dbReference>
<organism evidence="18 19">
    <name type="scientific">Wansuia hejianensis</name>
    <dbReference type="NCBI Taxonomy" id="2763667"/>
    <lineage>
        <taxon>Bacteria</taxon>
        <taxon>Bacillati</taxon>
        <taxon>Bacillota</taxon>
        <taxon>Clostridia</taxon>
        <taxon>Lachnospirales</taxon>
        <taxon>Lachnospiraceae</taxon>
        <taxon>Wansuia</taxon>
    </lineage>
</organism>
<dbReference type="PROSITE" id="PS50109">
    <property type="entry name" value="HIS_KIN"/>
    <property type="match status" value="1"/>
</dbReference>
<feature type="domain" description="Histidine kinase" evidence="16">
    <location>
        <begin position="269"/>
        <end position="484"/>
    </location>
</feature>
<comment type="catalytic activity">
    <reaction evidence="1">
        <text>ATP + protein L-histidine = ADP + protein N-phospho-L-histidine.</text>
        <dbReference type="EC" id="2.7.13.3"/>
    </reaction>
</comment>
<dbReference type="Proteomes" id="UP000515860">
    <property type="component" value="Chromosome"/>
</dbReference>